<dbReference type="GO" id="GO:0016758">
    <property type="term" value="F:hexosyltransferase activity"/>
    <property type="evidence" value="ECO:0007669"/>
    <property type="project" value="TreeGrafter"/>
</dbReference>
<dbReference type="PANTHER" id="PTHR34136">
    <property type="match status" value="1"/>
</dbReference>
<dbReference type="Proteomes" id="UP000228920">
    <property type="component" value="Unassembled WGS sequence"/>
</dbReference>
<dbReference type="EMBL" id="PFNL01000051">
    <property type="protein sequence ID" value="PIZ47393.1"/>
    <property type="molecule type" value="Genomic_DNA"/>
</dbReference>
<dbReference type="AlphaFoldDB" id="A0A2M7TKL1"/>
<comment type="caution">
    <text evidence="3">The sequence shown here is derived from an EMBL/GenBank/DDBJ whole genome shotgun (WGS) entry which is preliminary data.</text>
</comment>
<evidence type="ECO:0000313" key="4">
    <source>
        <dbReference type="Proteomes" id="UP000228920"/>
    </source>
</evidence>
<dbReference type="PANTHER" id="PTHR34136:SF1">
    <property type="entry name" value="UDP-N-ACETYL-D-MANNOSAMINURONIC ACID TRANSFERASE"/>
    <property type="match status" value="1"/>
</dbReference>
<evidence type="ECO:0008006" key="5">
    <source>
        <dbReference type="Google" id="ProtNLM"/>
    </source>
</evidence>
<dbReference type="NCBIfam" id="TIGR00696">
    <property type="entry name" value="wecG_tagA_cpsF"/>
    <property type="match status" value="1"/>
</dbReference>
<protein>
    <recommendedName>
        <fullName evidence="5">Glycosyltransferase</fullName>
    </recommendedName>
</protein>
<dbReference type="Pfam" id="PF03808">
    <property type="entry name" value="Glyco_tran_WecG"/>
    <property type="match status" value="1"/>
</dbReference>
<dbReference type="CDD" id="cd06533">
    <property type="entry name" value="Glyco_transf_WecG_TagA"/>
    <property type="match status" value="1"/>
</dbReference>
<evidence type="ECO:0000313" key="3">
    <source>
        <dbReference type="EMBL" id="PIZ47393.1"/>
    </source>
</evidence>
<sequence>MNNSVDILGVAVDRVTQKEVLSIIDKLTSTQTFSYVTTPNPEMVMRAQKDHEFMTALNGADLLIPDGVGLQMAAELLTTNVSRNAVVRFFQIVWHGMSIGFAHRYHVLPQRVSGVDVVFDLIKRYSHGEKSFFLLGGSQETVVKAKDMLQQKYPLVSIVGAESGGIISSDGVGEYDEQTLQKISNASPDIIIVAFGAPKQEKWLYRNKGRISKGVALGVGATIDFIAGEQKRAPNFFRKYHLEWLWRLVSEPKRAKRIATAFPVFPLYVAVRKFFMLQ</sequence>
<evidence type="ECO:0000256" key="2">
    <source>
        <dbReference type="ARBA" id="ARBA00022679"/>
    </source>
</evidence>
<evidence type="ECO:0000256" key="1">
    <source>
        <dbReference type="ARBA" id="ARBA00022676"/>
    </source>
</evidence>
<proteinExistence type="predicted"/>
<gene>
    <name evidence="3" type="ORF">COY32_01795</name>
</gene>
<name>A0A2M7TKL1_UNCKA</name>
<accession>A0A2M7TKL1</accession>
<reference evidence="4" key="1">
    <citation type="submission" date="2017-09" db="EMBL/GenBank/DDBJ databases">
        <title>Depth-based differentiation of microbial function through sediment-hosted aquifers and enrichment of novel symbionts in the deep terrestrial subsurface.</title>
        <authorList>
            <person name="Probst A.J."/>
            <person name="Ladd B."/>
            <person name="Jarett J.K."/>
            <person name="Geller-Mcgrath D.E."/>
            <person name="Sieber C.M.K."/>
            <person name="Emerson J.B."/>
            <person name="Anantharaman K."/>
            <person name="Thomas B.C."/>
            <person name="Malmstrom R."/>
            <person name="Stieglmeier M."/>
            <person name="Klingl A."/>
            <person name="Woyke T."/>
            <person name="Ryan C.M."/>
            <person name="Banfield J.F."/>
        </authorList>
    </citation>
    <scope>NUCLEOTIDE SEQUENCE [LARGE SCALE GENOMIC DNA]</scope>
</reference>
<keyword evidence="2" id="KW-0808">Transferase</keyword>
<keyword evidence="1" id="KW-0328">Glycosyltransferase</keyword>
<organism evidence="3 4">
    <name type="scientific">candidate division WWE3 bacterium CG_4_10_14_0_2_um_filter_41_14</name>
    <dbReference type="NCBI Taxonomy" id="1975072"/>
    <lineage>
        <taxon>Bacteria</taxon>
        <taxon>Katanobacteria</taxon>
    </lineage>
</organism>
<dbReference type="InterPro" id="IPR004629">
    <property type="entry name" value="WecG_TagA_CpsF"/>
</dbReference>